<dbReference type="EMBL" id="FOFN01000004">
    <property type="protein sequence ID" value="SEQ96157.1"/>
    <property type="molecule type" value="Genomic_DNA"/>
</dbReference>
<proteinExistence type="predicted"/>
<dbReference type="RefSeq" id="WP_092580433.1">
    <property type="nucleotide sequence ID" value="NZ_FOFN01000004.1"/>
</dbReference>
<sequence>MKKLLTILLIFGFGSLVYSQIAFNYKSADLKVLDIYKTKPIVKTSAVNAKYYSAIIPFTESKKVKYLEQKVANFNITEHESFKEKKDVYEIVFTDPNSNGRIKTFFNRDGKLIKSYESFKNVRLPTAIWKIVYDKYPKSVVKKTVYQVHYSDIKGSKKLYKVTIIHNNEKKLVKLDENGNFI</sequence>
<dbReference type="OrthoDB" id="1428473at2"/>
<name>A0A1H9KB49_9FLAO</name>
<evidence type="ECO:0008006" key="3">
    <source>
        <dbReference type="Google" id="ProtNLM"/>
    </source>
</evidence>
<protein>
    <recommendedName>
        <fullName evidence="3">Beta-lactamase-inhibitor-like, PepSY-like</fullName>
    </recommendedName>
</protein>
<evidence type="ECO:0000313" key="2">
    <source>
        <dbReference type="Proteomes" id="UP000198999"/>
    </source>
</evidence>
<dbReference type="Gene3D" id="3.10.450.360">
    <property type="match status" value="1"/>
</dbReference>
<organism evidence="1 2">
    <name type="scientific">Hyunsoonleella jejuensis</name>
    <dbReference type="NCBI Taxonomy" id="419940"/>
    <lineage>
        <taxon>Bacteria</taxon>
        <taxon>Pseudomonadati</taxon>
        <taxon>Bacteroidota</taxon>
        <taxon>Flavobacteriia</taxon>
        <taxon>Flavobacteriales</taxon>
        <taxon>Flavobacteriaceae</taxon>
    </lineage>
</organism>
<dbReference type="Proteomes" id="UP000198999">
    <property type="component" value="Unassembled WGS sequence"/>
</dbReference>
<keyword evidence="2" id="KW-1185">Reference proteome</keyword>
<accession>A0A1H9KB49</accession>
<evidence type="ECO:0000313" key="1">
    <source>
        <dbReference type="EMBL" id="SEQ96157.1"/>
    </source>
</evidence>
<gene>
    <name evidence="1" type="ORF">SAMN05421824_2676</name>
</gene>
<dbReference type="SUPFAM" id="SSF160574">
    <property type="entry name" value="BT0923-like"/>
    <property type="match status" value="1"/>
</dbReference>
<dbReference type="AlphaFoldDB" id="A0A1H9KB49"/>
<reference evidence="1 2" key="1">
    <citation type="submission" date="2016-10" db="EMBL/GenBank/DDBJ databases">
        <authorList>
            <person name="de Groot N.N."/>
        </authorList>
    </citation>
    <scope>NUCLEOTIDE SEQUENCE [LARGE SCALE GENOMIC DNA]</scope>
    <source>
        <strain evidence="1 2">DSM 21035</strain>
    </source>
</reference>